<evidence type="ECO:0000313" key="2">
    <source>
        <dbReference type="EMBL" id="MDR7321468.1"/>
    </source>
</evidence>
<accession>A0AAE3ZK95</accession>
<protein>
    <recommendedName>
        <fullName evidence="1">DUF397 domain-containing protein</fullName>
    </recommendedName>
</protein>
<dbReference type="EMBL" id="JAVDYC010000001">
    <property type="protein sequence ID" value="MDR7321468.1"/>
    <property type="molecule type" value="Genomic_DNA"/>
</dbReference>
<dbReference type="AlphaFoldDB" id="A0AAE3ZK95"/>
<organism evidence="2 3">
    <name type="scientific">Catenuloplanes niger</name>
    <dbReference type="NCBI Taxonomy" id="587534"/>
    <lineage>
        <taxon>Bacteria</taxon>
        <taxon>Bacillati</taxon>
        <taxon>Actinomycetota</taxon>
        <taxon>Actinomycetes</taxon>
        <taxon>Micromonosporales</taxon>
        <taxon>Micromonosporaceae</taxon>
        <taxon>Catenuloplanes</taxon>
    </lineage>
</organism>
<proteinExistence type="predicted"/>
<gene>
    <name evidence="2" type="ORF">J2S44_001718</name>
</gene>
<feature type="domain" description="DUF397" evidence="1">
    <location>
        <begin position="2"/>
        <end position="49"/>
    </location>
</feature>
<dbReference type="Proteomes" id="UP001183629">
    <property type="component" value="Unassembled WGS sequence"/>
</dbReference>
<reference evidence="2 3" key="1">
    <citation type="submission" date="2023-07" db="EMBL/GenBank/DDBJ databases">
        <title>Sequencing the genomes of 1000 actinobacteria strains.</title>
        <authorList>
            <person name="Klenk H.-P."/>
        </authorList>
    </citation>
    <scope>NUCLEOTIDE SEQUENCE [LARGE SCALE GENOMIC DNA]</scope>
    <source>
        <strain evidence="2 3">DSM 44711</strain>
    </source>
</reference>
<sequence length="50" mass="5268">MKSSRSHANGNCVEVAASAGTIAVRDSKDPGPRLRFAGPAWRAFVARIKG</sequence>
<comment type="caution">
    <text evidence="2">The sequence shown here is derived from an EMBL/GenBank/DDBJ whole genome shotgun (WGS) entry which is preliminary data.</text>
</comment>
<dbReference type="InterPro" id="IPR007278">
    <property type="entry name" value="DUF397"/>
</dbReference>
<dbReference type="Pfam" id="PF04149">
    <property type="entry name" value="DUF397"/>
    <property type="match status" value="1"/>
</dbReference>
<evidence type="ECO:0000313" key="3">
    <source>
        <dbReference type="Proteomes" id="UP001183629"/>
    </source>
</evidence>
<evidence type="ECO:0000259" key="1">
    <source>
        <dbReference type="Pfam" id="PF04149"/>
    </source>
</evidence>
<name>A0AAE3ZK95_9ACTN</name>
<keyword evidence="3" id="KW-1185">Reference proteome</keyword>